<evidence type="ECO:0000313" key="1">
    <source>
        <dbReference type="EMBL" id="KAJ8682743.1"/>
    </source>
</evidence>
<dbReference type="EMBL" id="CM056741">
    <property type="protein sequence ID" value="KAJ8682743.1"/>
    <property type="molecule type" value="Genomic_DNA"/>
</dbReference>
<reference evidence="1" key="1">
    <citation type="submission" date="2023-04" db="EMBL/GenBank/DDBJ databases">
        <title>A chromosome-level genome assembly of the parasitoid wasp Eretmocerus hayati.</title>
        <authorList>
            <person name="Zhong Y."/>
            <person name="Liu S."/>
            <person name="Liu Y."/>
        </authorList>
    </citation>
    <scope>NUCLEOTIDE SEQUENCE</scope>
    <source>
        <strain evidence="1">ZJU_SS_LIU_2023</strain>
    </source>
</reference>
<comment type="caution">
    <text evidence="1">The sequence shown here is derived from an EMBL/GenBank/DDBJ whole genome shotgun (WGS) entry which is preliminary data.</text>
</comment>
<accession>A0ACC2PI35</accession>
<evidence type="ECO:0000313" key="2">
    <source>
        <dbReference type="Proteomes" id="UP001239111"/>
    </source>
</evidence>
<dbReference type="Proteomes" id="UP001239111">
    <property type="component" value="Chromosome 1"/>
</dbReference>
<name>A0ACC2PI35_9HYME</name>
<gene>
    <name evidence="1" type="ORF">QAD02_018535</name>
</gene>
<protein>
    <submittedName>
        <fullName evidence="1">Uncharacterized protein</fullName>
    </submittedName>
</protein>
<proteinExistence type="predicted"/>
<keyword evidence="2" id="KW-1185">Reference proteome</keyword>
<organism evidence="1 2">
    <name type="scientific">Eretmocerus hayati</name>
    <dbReference type="NCBI Taxonomy" id="131215"/>
    <lineage>
        <taxon>Eukaryota</taxon>
        <taxon>Metazoa</taxon>
        <taxon>Ecdysozoa</taxon>
        <taxon>Arthropoda</taxon>
        <taxon>Hexapoda</taxon>
        <taxon>Insecta</taxon>
        <taxon>Pterygota</taxon>
        <taxon>Neoptera</taxon>
        <taxon>Endopterygota</taxon>
        <taxon>Hymenoptera</taxon>
        <taxon>Apocrita</taxon>
        <taxon>Proctotrupomorpha</taxon>
        <taxon>Chalcidoidea</taxon>
        <taxon>Aphelinidae</taxon>
        <taxon>Aphelininae</taxon>
        <taxon>Eretmocerus</taxon>
    </lineage>
</organism>
<sequence>MFLNGNRSDFSADIVPLEMNERIISMEQDHYPDPPLDVNAGHESLKVEDDVDFVLAYVDNGNSSQAMKRRMFEKCLLDQGLKLENELNGHLGFVKIYATEEVLCRYSEIMKLRMPIKQLPDEPVIEESDMFDDAKSWFTKLFSFAQLDPSKFPPTEYQLAAEYSRDKDYLFDTKDKNFFPAHIRVMIIDFILERESEGIQHLCGSGVYCAAYPLHDGTTKQKGSARALLYEEWGATSKWLKVQPLNAIREYFGISFAMYFAWLGFYTYMLIPASIAGLLFFFYGLLTMTSNHLAQDACGTWAKDTIMCPLCDKTCDYWRLNETCQLTRLTHLFDNPAMVYYAAFMSVWSVLYLELWKRRAAALSYQWGMVGWDRTSEHSRPQYLSTLANAKIIKVKEKVNPITKEKEPHVSFWKVRVPATFISFSVVILLISVALAAVFAVVLYRMASITTISIFGRELDSANYKIITLPAIAAGMNLACILVLNYIYDWLAVYLTEMELWRTQAEFDDSLTLKIYLFQFINYYASIFYVAFLKGKFVGYPKKYNKIMGYRQEECAPGGCLMELSIQLAIIMVGKQAVYTVMEMVLPILYKYWALIRIHTGIKQKDPIVPRSPWIRDLKLLDWSPRGLYDEYLEMVIQFGFITLFVVAFPLAPFFALANNVFEMRLDATKFLRHYRRPVPRRATDIGIWGQILDGLARISVITNGFIIAFSSTFIPRLVYMSSVQPNGTDIGFLNHSLAVFATKDFAEGAAPLNSIFDNVTTCRYTEYRNPPHLDDDLSYKRPSIYWHILAARLAFVVIFQNIVGLVTMAVQWCLSGVPRKLRDQIKREAFLTEELIIKREAERARNKLNSGDDKVDDGYHNLRERRNLQSSSERYVE</sequence>